<dbReference type="PRINTS" id="PR00081">
    <property type="entry name" value="GDHRDH"/>
</dbReference>
<dbReference type="AlphaFoldDB" id="A0A7V4XTP7"/>
<keyword evidence="2" id="KW-0560">Oxidoreductase</keyword>
<accession>A0A7V4XTP7</accession>
<dbReference type="SUPFAM" id="SSF51735">
    <property type="entry name" value="NAD(P)-binding Rossmann-fold domains"/>
    <property type="match status" value="1"/>
</dbReference>
<dbReference type="InterPro" id="IPR002347">
    <property type="entry name" value="SDR_fam"/>
</dbReference>
<dbReference type="PRINTS" id="PR00080">
    <property type="entry name" value="SDRFAMILY"/>
</dbReference>
<organism evidence="3">
    <name type="scientific">Acidobacterium capsulatum</name>
    <dbReference type="NCBI Taxonomy" id="33075"/>
    <lineage>
        <taxon>Bacteria</taxon>
        <taxon>Pseudomonadati</taxon>
        <taxon>Acidobacteriota</taxon>
        <taxon>Terriglobia</taxon>
        <taxon>Terriglobales</taxon>
        <taxon>Acidobacteriaceae</taxon>
        <taxon>Acidobacterium</taxon>
    </lineage>
</organism>
<sequence length="241" mass="25735">MPVAIVTGASRGIGRAVSIQLAHDGFDVGVNYTRGKDDAETVVREIQNLGRLAIDVQADVSQEEQVERMFSEVEEKLGKVSVLVNNAGVMNLAKISEAKVDLFDQTFAVNVRGVFNTLQQASTRLTEGGRIINLSTSAIALAPPSYGLYTASKAAVESMSYVFAKELRGRHITVNCVAPGPIATELFLRGKSAEQVQQAAKAPPLERLGEPEDVARAVSFLAGEKGAWVNAQVIRVNGGII</sequence>
<dbReference type="InterPro" id="IPR036291">
    <property type="entry name" value="NAD(P)-bd_dom_sf"/>
</dbReference>
<dbReference type="FunFam" id="3.40.50.720:FF:000084">
    <property type="entry name" value="Short-chain dehydrogenase reductase"/>
    <property type="match status" value="1"/>
</dbReference>
<evidence type="ECO:0000256" key="2">
    <source>
        <dbReference type="ARBA" id="ARBA00023002"/>
    </source>
</evidence>
<dbReference type="EMBL" id="DTKL01000062">
    <property type="protein sequence ID" value="HGY94957.1"/>
    <property type="molecule type" value="Genomic_DNA"/>
</dbReference>
<reference evidence="3" key="1">
    <citation type="journal article" date="2020" name="mSystems">
        <title>Genome- and Community-Level Interaction Insights into Carbon Utilization and Element Cycling Functions of Hydrothermarchaeota in Hydrothermal Sediment.</title>
        <authorList>
            <person name="Zhou Z."/>
            <person name="Liu Y."/>
            <person name="Xu W."/>
            <person name="Pan J."/>
            <person name="Luo Z.H."/>
            <person name="Li M."/>
        </authorList>
    </citation>
    <scope>NUCLEOTIDE SEQUENCE [LARGE SCALE GENOMIC DNA]</scope>
    <source>
        <strain evidence="3">SpSt-855</strain>
    </source>
</reference>
<proteinExistence type="inferred from homology"/>
<dbReference type="Pfam" id="PF13561">
    <property type="entry name" value="adh_short_C2"/>
    <property type="match status" value="1"/>
</dbReference>
<dbReference type="GO" id="GO:0016614">
    <property type="term" value="F:oxidoreductase activity, acting on CH-OH group of donors"/>
    <property type="evidence" value="ECO:0007669"/>
    <property type="project" value="UniProtKB-ARBA"/>
</dbReference>
<dbReference type="PANTHER" id="PTHR48107:SF7">
    <property type="entry name" value="RE15974P"/>
    <property type="match status" value="1"/>
</dbReference>
<dbReference type="Gene3D" id="3.40.50.720">
    <property type="entry name" value="NAD(P)-binding Rossmann-like Domain"/>
    <property type="match status" value="1"/>
</dbReference>
<comment type="similarity">
    <text evidence="1">Belongs to the short-chain dehydrogenases/reductases (SDR) family.</text>
</comment>
<name>A0A7V4XTP7_9BACT</name>
<dbReference type="PANTHER" id="PTHR48107">
    <property type="entry name" value="NADPH-DEPENDENT ALDEHYDE REDUCTASE-LIKE PROTEIN, CHLOROPLASTIC-RELATED"/>
    <property type="match status" value="1"/>
</dbReference>
<gene>
    <name evidence="3" type="ORF">ENW50_09795</name>
</gene>
<dbReference type="CDD" id="cd05362">
    <property type="entry name" value="THN_reductase-like_SDR_c"/>
    <property type="match status" value="1"/>
</dbReference>
<evidence type="ECO:0000256" key="1">
    <source>
        <dbReference type="ARBA" id="ARBA00006484"/>
    </source>
</evidence>
<evidence type="ECO:0000313" key="3">
    <source>
        <dbReference type="EMBL" id="HGY94957.1"/>
    </source>
</evidence>
<protein>
    <submittedName>
        <fullName evidence="3">SDR family oxidoreductase</fullName>
    </submittedName>
</protein>
<comment type="caution">
    <text evidence="3">The sequence shown here is derived from an EMBL/GenBank/DDBJ whole genome shotgun (WGS) entry which is preliminary data.</text>
</comment>